<evidence type="ECO:0000256" key="11">
    <source>
        <dbReference type="PIRSR" id="PIRSR634016-4"/>
    </source>
</evidence>
<dbReference type="GO" id="GO:0016020">
    <property type="term" value="C:membrane"/>
    <property type="evidence" value="ECO:0007669"/>
    <property type="project" value="TreeGrafter"/>
</dbReference>
<accession>A0AA36DJK0</accession>
<evidence type="ECO:0000256" key="7">
    <source>
        <dbReference type="ARBA" id="ARBA00023049"/>
    </source>
</evidence>
<feature type="domain" description="Peptidase M1 membrane alanine aminopeptidase" evidence="13">
    <location>
        <begin position="321"/>
        <end position="527"/>
    </location>
</feature>
<dbReference type="InterPro" id="IPR042097">
    <property type="entry name" value="Aminopeptidase_N-like_N_sf"/>
</dbReference>
<evidence type="ECO:0000256" key="2">
    <source>
        <dbReference type="ARBA" id="ARBA00022438"/>
    </source>
</evidence>
<gene>
    <name evidence="16" type="ORF">CYNAS_LOCUS766</name>
</gene>
<feature type="domain" description="Aminopeptidase N-like N-terminal" evidence="15">
    <location>
        <begin position="92"/>
        <end position="284"/>
    </location>
</feature>
<evidence type="ECO:0000256" key="1">
    <source>
        <dbReference type="ARBA" id="ARBA00010136"/>
    </source>
</evidence>
<dbReference type="GO" id="GO:0005737">
    <property type="term" value="C:cytoplasm"/>
    <property type="evidence" value="ECO:0007669"/>
    <property type="project" value="TreeGrafter"/>
</dbReference>
<keyword evidence="6 10" id="KW-0862">Zinc</keyword>
<dbReference type="GO" id="GO:0070006">
    <property type="term" value="F:metalloaminopeptidase activity"/>
    <property type="evidence" value="ECO:0007669"/>
    <property type="project" value="TreeGrafter"/>
</dbReference>
<feature type="domain" description="ERAP1-like C-terminal" evidence="14">
    <location>
        <begin position="629"/>
        <end position="947"/>
    </location>
</feature>
<comment type="caution">
    <text evidence="16">The sequence shown here is derived from an EMBL/GenBank/DDBJ whole genome shotgun (WGS) entry which is preliminary data.</text>
</comment>
<dbReference type="GO" id="GO:0043171">
    <property type="term" value="P:peptide catabolic process"/>
    <property type="evidence" value="ECO:0007669"/>
    <property type="project" value="TreeGrafter"/>
</dbReference>
<keyword evidence="3 12" id="KW-0645">Protease</keyword>
<dbReference type="InterPro" id="IPR001930">
    <property type="entry name" value="Peptidase_M1"/>
</dbReference>
<dbReference type="FunFam" id="1.10.390.10:FF:000006">
    <property type="entry name" value="Puromycin-sensitive aminopeptidase"/>
    <property type="match status" value="1"/>
</dbReference>
<reference evidence="16" key="1">
    <citation type="submission" date="2023-07" db="EMBL/GenBank/DDBJ databases">
        <authorList>
            <consortium name="CYATHOMIX"/>
        </authorList>
    </citation>
    <scope>NUCLEOTIDE SEQUENCE</scope>
    <source>
        <strain evidence="16">N/A</strain>
    </source>
</reference>
<feature type="transmembrane region" description="Helical" evidence="12">
    <location>
        <begin position="34"/>
        <end position="58"/>
    </location>
</feature>
<dbReference type="GO" id="GO:0042277">
    <property type="term" value="F:peptide binding"/>
    <property type="evidence" value="ECO:0007669"/>
    <property type="project" value="TreeGrafter"/>
</dbReference>
<dbReference type="EMBL" id="CATQJL010000001">
    <property type="protein sequence ID" value="CAJ0588783.1"/>
    <property type="molecule type" value="Genomic_DNA"/>
</dbReference>
<keyword evidence="4 10" id="KW-0479">Metal-binding</keyword>
<evidence type="ECO:0000259" key="13">
    <source>
        <dbReference type="Pfam" id="PF01433"/>
    </source>
</evidence>
<dbReference type="InterPro" id="IPR034016">
    <property type="entry name" value="M1_APN-typ"/>
</dbReference>
<evidence type="ECO:0000256" key="10">
    <source>
        <dbReference type="PIRSR" id="PIRSR634016-3"/>
    </source>
</evidence>
<feature type="binding site" evidence="10">
    <location>
        <position position="397"/>
    </location>
    <ligand>
        <name>Zn(2+)</name>
        <dbReference type="ChEBI" id="CHEBI:29105"/>
        <note>catalytic</note>
    </ligand>
</feature>
<feature type="binding site" evidence="10">
    <location>
        <position position="416"/>
    </location>
    <ligand>
        <name>Zn(2+)</name>
        <dbReference type="ChEBI" id="CHEBI:29105"/>
        <note>catalytic</note>
    </ligand>
</feature>
<comment type="similarity">
    <text evidence="1 12">Belongs to the peptidase M1 family.</text>
</comment>
<evidence type="ECO:0000256" key="5">
    <source>
        <dbReference type="ARBA" id="ARBA00022801"/>
    </source>
</evidence>
<keyword evidence="5 12" id="KW-0378">Hydrolase</keyword>
<feature type="binding site" evidence="10">
    <location>
        <position position="393"/>
    </location>
    <ligand>
        <name>Zn(2+)</name>
        <dbReference type="ChEBI" id="CHEBI:29105"/>
        <note>catalytic</note>
    </ligand>
</feature>
<evidence type="ECO:0000256" key="9">
    <source>
        <dbReference type="PIRSR" id="PIRSR634016-2"/>
    </source>
</evidence>
<feature type="site" description="Transition state stabilizer" evidence="11">
    <location>
        <position position="480"/>
    </location>
</feature>
<dbReference type="Gene3D" id="2.60.40.1730">
    <property type="entry name" value="tricorn interacting facor f3 domain"/>
    <property type="match status" value="1"/>
</dbReference>
<evidence type="ECO:0000259" key="14">
    <source>
        <dbReference type="Pfam" id="PF11838"/>
    </source>
</evidence>
<organism evidence="16 17">
    <name type="scientific">Cylicocyclus nassatus</name>
    <name type="common">Nematode worm</name>
    <dbReference type="NCBI Taxonomy" id="53992"/>
    <lineage>
        <taxon>Eukaryota</taxon>
        <taxon>Metazoa</taxon>
        <taxon>Ecdysozoa</taxon>
        <taxon>Nematoda</taxon>
        <taxon>Chromadorea</taxon>
        <taxon>Rhabditida</taxon>
        <taxon>Rhabditina</taxon>
        <taxon>Rhabditomorpha</taxon>
        <taxon>Strongyloidea</taxon>
        <taxon>Strongylidae</taxon>
        <taxon>Cylicocyclus</taxon>
    </lineage>
</organism>
<dbReference type="GO" id="GO:0005615">
    <property type="term" value="C:extracellular space"/>
    <property type="evidence" value="ECO:0007669"/>
    <property type="project" value="TreeGrafter"/>
</dbReference>
<keyword evidence="12" id="KW-1133">Transmembrane helix</keyword>
<dbReference type="PANTHER" id="PTHR11533">
    <property type="entry name" value="PROTEASE M1 ZINC METALLOPROTEASE"/>
    <property type="match status" value="1"/>
</dbReference>
<dbReference type="InterPro" id="IPR014782">
    <property type="entry name" value="Peptidase_M1_dom"/>
</dbReference>
<dbReference type="GO" id="GO:0008270">
    <property type="term" value="F:zinc ion binding"/>
    <property type="evidence" value="ECO:0007669"/>
    <property type="project" value="UniProtKB-UniRule"/>
</dbReference>
<feature type="binding site" evidence="9">
    <location>
        <position position="222"/>
    </location>
    <ligand>
        <name>substrate</name>
    </ligand>
</feature>
<keyword evidence="12" id="KW-0812">Transmembrane</keyword>
<dbReference type="PANTHER" id="PTHR11533:SF301">
    <property type="entry name" value="AMINOPEPTIDASE"/>
    <property type="match status" value="1"/>
</dbReference>
<keyword evidence="12" id="KW-0472">Membrane</keyword>
<dbReference type="PRINTS" id="PR00756">
    <property type="entry name" value="ALADIPTASE"/>
</dbReference>
<dbReference type="InterPro" id="IPR050344">
    <property type="entry name" value="Peptidase_M1_aminopeptidases"/>
</dbReference>
<dbReference type="SUPFAM" id="SSF63737">
    <property type="entry name" value="Leukotriene A4 hydrolase N-terminal domain"/>
    <property type="match status" value="1"/>
</dbReference>
<dbReference type="Gene3D" id="2.60.40.1910">
    <property type="match status" value="1"/>
</dbReference>
<feature type="binding site" evidence="9">
    <location>
        <position position="920"/>
    </location>
    <ligand>
        <name>substrate</name>
    </ligand>
</feature>
<dbReference type="AlphaFoldDB" id="A0AA36DJK0"/>
<feature type="active site" description="Proton acceptor" evidence="8">
    <location>
        <position position="394"/>
    </location>
</feature>
<dbReference type="CDD" id="cd09601">
    <property type="entry name" value="M1_APN-Q_like"/>
    <property type="match status" value="1"/>
</dbReference>
<proteinExistence type="inferred from homology"/>
<sequence length="996" mass="113986">MTEKARGHLPTKDDYYATISDTSMSGKTLISCRAVHLVLTILAILVALAVTFLLTYFLTKNHFKPKENKEKEEEDDDGPTAAELRLPRSVWPVEYALTLKTFVPGYVEFPQEKDFKFDATVEMKLNITEAVDKIVLNMKDIKIHDSDCKLTADGREISIKSITPQERLEKVEILSAEVLQVGKDVTLKLVYTGDINDKLYGLYQTRYFEDGKEIVAASTHMEPVSARLMVPCFDEPEYRAKWKVIVTHPKGTKAISNGIEESAEPDGDWITTTFRQTPSMSSYLIALMVSEFEYVEGMTESNKRYRVYARKEASQAKMTNYSLSVGIKCLDYYDKLFGIPFPLEKQDMIALPDFSAGAMENWGMVTYRENSLLYDKKLYGPENKRRIVQIVAHELGHQWFGDLVTMKWWNDLWLNEGFASYVEFFGADEISNKKMKLPEYFLLDPLTKGLERDSVSASHPLSFKIDKTNEVSEAFDSISYDKGAAVLKMIANIVGEDNFFKAIKFYLEKYKYGNTEAADLWRAFDEVDIKIEGPDGKMTVFDYADQWTSQMAFPIVIVSKSDDTHVKLTQKRYCKTPNSPDPEKYRNPKYGFKWDIPIWYKVGSGEEKFEWLSREKPLYLDITDAAQPVVINVNRTAFYRQNHDSEGWQKLSKQLSTNHEIYNAMTRNGIISDAFAAALIGEVPYETVFNLIKYIKKEKEYLPWQEAINGFASVLKYFGTEPEAENAEKFFRDLLKPAYDSTNLTKIAKNYEEDTDDSLFYQVLFDKTVVEAYCSFGSQECVDSYAKLFQEKVVQSCKNPGDKASVCSSVAAPLRAKAYCYGVREGGEAAFNKVYELYLAETVALEKDILRRALGCHKDVRTLKKLLQLALDHDPSIVKLQDVADVFNSVAANPAGEGIMLDFLLDRWDDIYSKFMPWRRAVVAAIKAAAAGIHSQRQIDQVKYLRKNGKHAKNFGDFNTVIEEAQHKIDWNDKYFHDVAKYFEEQVRNQTSILDK</sequence>
<evidence type="ECO:0000256" key="8">
    <source>
        <dbReference type="PIRSR" id="PIRSR634016-1"/>
    </source>
</evidence>
<comment type="cofactor">
    <cofactor evidence="10 12">
        <name>Zn(2+)</name>
        <dbReference type="ChEBI" id="CHEBI:29105"/>
    </cofactor>
    <text evidence="10 12">Binds 1 zinc ion per subunit.</text>
</comment>
<evidence type="ECO:0000256" key="4">
    <source>
        <dbReference type="ARBA" id="ARBA00022723"/>
    </source>
</evidence>
<dbReference type="InterPro" id="IPR024571">
    <property type="entry name" value="ERAP1-like_C_dom"/>
</dbReference>
<dbReference type="SUPFAM" id="SSF55486">
    <property type="entry name" value="Metalloproteases ('zincins'), catalytic domain"/>
    <property type="match status" value="1"/>
</dbReference>
<dbReference type="Pfam" id="PF17900">
    <property type="entry name" value="Peptidase_M1_N"/>
    <property type="match status" value="1"/>
</dbReference>
<dbReference type="InterPro" id="IPR027268">
    <property type="entry name" value="Peptidase_M4/M1_CTD_sf"/>
</dbReference>
<evidence type="ECO:0000256" key="6">
    <source>
        <dbReference type="ARBA" id="ARBA00022833"/>
    </source>
</evidence>
<keyword evidence="7 12" id="KW-0482">Metalloprotease</keyword>
<dbReference type="Gene3D" id="1.10.390.10">
    <property type="entry name" value="Neutral Protease Domain 2"/>
    <property type="match status" value="1"/>
</dbReference>
<evidence type="ECO:0000259" key="15">
    <source>
        <dbReference type="Pfam" id="PF17900"/>
    </source>
</evidence>
<evidence type="ECO:0000256" key="3">
    <source>
        <dbReference type="ARBA" id="ARBA00022670"/>
    </source>
</evidence>
<dbReference type="Gene3D" id="1.25.50.20">
    <property type="match status" value="1"/>
</dbReference>
<evidence type="ECO:0000313" key="17">
    <source>
        <dbReference type="Proteomes" id="UP001176961"/>
    </source>
</evidence>
<name>A0AA36DJK0_CYLNA</name>
<dbReference type="Pfam" id="PF01433">
    <property type="entry name" value="Peptidase_M1"/>
    <property type="match status" value="1"/>
</dbReference>
<evidence type="ECO:0000313" key="16">
    <source>
        <dbReference type="EMBL" id="CAJ0588783.1"/>
    </source>
</evidence>
<dbReference type="EC" id="3.4.11.-" evidence="12"/>
<protein>
    <recommendedName>
        <fullName evidence="12">Aminopeptidase</fullName>
        <ecNumber evidence="12">3.4.11.-</ecNumber>
    </recommendedName>
</protein>
<dbReference type="GO" id="GO:0006508">
    <property type="term" value="P:proteolysis"/>
    <property type="evidence" value="ECO:0007669"/>
    <property type="project" value="UniProtKB-KW"/>
</dbReference>
<evidence type="ECO:0000256" key="12">
    <source>
        <dbReference type="RuleBase" id="RU364040"/>
    </source>
</evidence>
<keyword evidence="2 12" id="KW-0031">Aminopeptidase</keyword>
<dbReference type="InterPro" id="IPR045357">
    <property type="entry name" value="Aminopeptidase_N-like_N"/>
</dbReference>
<dbReference type="Pfam" id="PF11838">
    <property type="entry name" value="ERAP1_C"/>
    <property type="match status" value="1"/>
</dbReference>
<dbReference type="Proteomes" id="UP001176961">
    <property type="component" value="Unassembled WGS sequence"/>
</dbReference>
<feature type="binding site" evidence="9">
    <location>
        <begin position="357"/>
        <end position="361"/>
    </location>
    <ligand>
        <name>substrate</name>
    </ligand>
</feature>
<keyword evidence="17" id="KW-1185">Reference proteome</keyword>